<dbReference type="Gene3D" id="6.10.250.730">
    <property type="match status" value="1"/>
</dbReference>
<organism evidence="1 2">
    <name type="scientific">Microvirga brassicacearum</name>
    <dbReference type="NCBI Taxonomy" id="2580413"/>
    <lineage>
        <taxon>Bacteria</taxon>
        <taxon>Pseudomonadati</taxon>
        <taxon>Pseudomonadota</taxon>
        <taxon>Alphaproteobacteria</taxon>
        <taxon>Hyphomicrobiales</taxon>
        <taxon>Methylobacteriaceae</taxon>
        <taxon>Microvirga</taxon>
    </lineage>
</organism>
<name>A0A5N3PAU8_9HYPH</name>
<accession>A0A5N3PAU8</accession>
<gene>
    <name evidence="1" type="ORF">FEZ63_12080</name>
</gene>
<dbReference type="RefSeq" id="WP_150944709.1">
    <property type="nucleotide sequence ID" value="NZ_VCMV01000015.1"/>
</dbReference>
<comment type="caution">
    <text evidence="1">The sequence shown here is derived from an EMBL/GenBank/DDBJ whole genome shotgun (WGS) entry which is preliminary data.</text>
</comment>
<reference evidence="1 2" key="1">
    <citation type="journal article" date="2019" name="Microorganisms">
        <title>Genome Insights into the Novel Species Microvirga brassicacearum, a Rapeseed Endophyte with Biotechnological Potential.</title>
        <authorList>
            <person name="Jimenez-Gomez A."/>
            <person name="Saati-Santamaria Z."/>
            <person name="Igual J.M."/>
            <person name="Rivas R."/>
            <person name="Mateos P.F."/>
            <person name="Garcia-Fraile P."/>
        </authorList>
    </citation>
    <scope>NUCLEOTIDE SEQUENCE [LARGE SCALE GENOMIC DNA]</scope>
    <source>
        <strain evidence="1 2">CDVBN77</strain>
    </source>
</reference>
<evidence type="ECO:0000313" key="1">
    <source>
        <dbReference type="EMBL" id="KAB0266823.1"/>
    </source>
</evidence>
<evidence type="ECO:0000313" key="2">
    <source>
        <dbReference type="Proteomes" id="UP000325684"/>
    </source>
</evidence>
<proteinExistence type="predicted"/>
<sequence>MVNLCFSTPVCVLVKQDIRRTVSRVDEAAEVLLYDFPKSSQDDSIVKAAMKASRDVMMGKGAVENARSIFEAAAREVGLLAD</sequence>
<dbReference type="Proteomes" id="UP000325684">
    <property type="component" value="Unassembled WGS sequence"/>
</dbReference>
<dbReference type="Pfam" id="PF06169">
    <property type="entry name" value="DUF982"/>
    <property type="match status" value="1"/>
</dbReference>
<dbReference type="EMBL" id="VCMV01000015">
    <property type="protein sequence ID" value="KAB0266823.1"/>
    <property type="molecule type" value="Genomic_DNA"/>
</dbReference>
<dbReference type="InterPro" id="IPR010385">
    <property type="entry name" value="DUF982"/>
</dbReference>
<protein>
    <submittedName>
        <fullName evidence="1">DUF982 domain-containing protein</fullName>
    </submittedName>
</protein>
<dbReference type="OrthoDB" id="8116604at2"/>
<keyword evidence="2" id="KW-1185">Reference proteome</keyword>
<dbReference type="AlphaFoldDB" id="A0A5N3PAU8"/>